<reference evidence="2 3" key="1">
    <citation type="submission" date="2020-08" db="EMBL/GenBank/DDBJ databases">
        <title>Genomic Encyclopedia of Type Strains, Phase IV (KMG-IV): sequencing the most valuable type-strain genomes for metagenomic binning, comparative biology and taxonomic classification.</title>
        <authorList>
            <person name="Goeker M."/>
        </authorList>
    </citation>
    <scope>NUCLEOTIDE SEQUENCE [LARGE SCALE GENOMIC DNA]</scope>
    <source>
        <strain evidence="2 3">DSM 16325</strain>
    </source>
</reference>
<evidence type="ECO:0000256" key="1">
    <source>
        <dbReference type="SAM" id="Phobius"/>
    </source>
</evidence>
<feature type="transmembrane region" description="Helical" evidence="1">
    <location>
        <begin position="6"/>
        <end position="28"/>
    </location>
</feature>
<keyword evidence="1" id="KW-0472">Membrane</keyword>
<accession>A0A7W8MV20</accession>
<dbReference type="Proteomes" id="UP000520011">
    <property type="component" value="Unassembled WGS sequence"/>
</dbReference>
<proteinExistence type="predicted"/>
<comment type="caution">
    <text evidence="2">The sequence shown here is derived from an EMBL/GenBank/DDBJ whole genome shotgun (WGS) entry which is preliminary data.</text>
</comment>
<feature type="transmembrane region" description="Helical" evidence="1">
    <location>
        <begin position="76"/>
        <end position="101"/>
    </location>
</feature>
<protein>
    <submittedName>
        <fullName evidence="2">Putative membrane protein</fullName>
    </submittedName>
</protein>
<dbReference type="EMBL" id="JACHEP010000012">
    <property type="protein sequence ID" value="MBB5325122.1"/>
    <property type="molecule type" value="Genomic_DNA"/>
</dbReference>
<name>A0A7W8MV20_9BACL</name>
<evidence type="ECO:0000313" key="2">
    <source>
        <dbReference type="EMBL" id="MBB5325122.1"/>
    </source>
</evidence>
<evidence type="ECO:0000313" key="3">
    <source>
        <dbReference type="Proteomes" id="UP000520011"/>
    </source>
</evidence>
<dbReference type="RefSeq" id="WP_183254396.1">
    <property type="nucleotide sequence ID" value="NZ_JACHEP010000012.1"/>
</dbReference>
<keyword evidence="1" id="KW-1133">Transmembrane helix</keyword>
<sequence>MKKRKVLLGLLLATVVLGGLFVLMNIGFSGRMHGMMMDGPRHFQSFNGQPSMFHRGELGEHRHFAFRHGIRGGMMAGGWMIFGVFALLFQLAMIAIGWIIWKTSKRSGWKWAGIALMGIGVVALLPKVLLIPLALFVAYVMYKKRRTTNHIFNEEVVPFTVPTAQTSDFLDEWEKNIQKEEK</sequence>
<feature type="transmembrane region" description="Helical" evidence="1">
    <location>
        <begin position="113"/>
        <end position="142"/>
    </location>
</feature>
<dbReference type="AlphaFoldDB" id="A0A7W8MV20"/>
<keyword evidence="1" id="KW-0812">Transmembrane</keyword>
<organism evidence="2 3">
    <name type="scientific">Anoxybacteroides tepidamans</name>
    <dbReference type="NCBI Taxonomy" id="265948"/>
    <lineage>
        <taxon>Bacteria</taxon>
        <taxon>Bacillati</taxon>
        <taxon>Bacillota</taxon>
        <taxon>Bacilli</taxon>
        <taxon>Bacillales</taxon>
        <taxon>Anoxybacillaceae</taxon>
        <taxon>Anoxybacteroides</taxon>
    </lineage>
</organism>
<gene>
    <name evidence="2" type="ORF">HNQ34_002221</name>
</gene>
<keyword evidence="3" id="KW-1185">Reference proteome</keyword>